<evidence type="ECO:0000259" key="2">
    <source>
        <dbReference type="Pfam" id="PF14470"/>
    </source>
</evidence>
<dbReference type="Pfam" id="PF09851">
    <property type="entry name" value="SHOCT"/>
    <property type="match status" value="1"/>
</dbReference>
<feature type="domain" description="YokE-like PH" evidence="2">
    <location>
        <begin position="116"/>
        <end position="192"/>
    </location>
</feature>
<reference evidence="3" key="1">
    <citation type="journal article" date="2021" name="Proc. Natl. Acad. Sci. U.S.A.">
        <title>A Catalog of Tens of Thousands of Viruses from Human Metagenomes Reveals Hidden Associations with Chronic Diseases.</title>
        <authorList>
            <person name="Tisza M.J."/>
            <person name="Buck C.B."/>
        </authorList>
    </citation>
    <scope>NUCLEOTIDE SEQUENCE</scope>
    <source>
        <strain evidence="3">Ct3CA7</strain>
    </source>
</reference>
<dbReference type="Pfam" id="PF14470">
    <property type="entry name" value="bPH_3"/>
    <property type="match status" value="1"/>
</dbReference>
<feature type="domain" description="SHOCT" evidence="1">
    <location>
        <begin position="238"/>
        <end position="264"/>
    </location>
</feature>
<sequence length="267" mass="29499">MPIQRTYHLTNGLLNNDAVTTTQLIEQACQKTKVTLTRTSDSAYCIKGRDKRTAFIIESPGSLTFTADDPRNLALATTVVDMMDKSHYHPFDDHGYARAYDKRDPNHLRYEILGILDSSERILYASDAIKGRQHGRLVGTNKRVILSTVAGFTQIIETQYTPLEKISSIETSRATIGMMLITLHTSNTEIKAVTKVKNAMIFQETMREPIDNSRLHAQQFVAVPGNGPTVRGLDVAGQLVKLAELHAGGALSDEEFAAAKARVLNQA</sequence>
<evidence type="ECO:0000313" key="3">
    <source>
        <dbReference type="EMBL" id="DAD68517.1"/>
    </source>
</evidence>
<proteinExistence type="predicted"/>
<dbReference type="EMBL" id="BK014704">
    <property type="protein sequence ID" value="DAD68517.1"/>
    <property type="molecule type" value="Genomic_DNA"/>
</dbReference>
<name>A0A8S5LER4_9CAUD</name>
<evidence type="ECO:0000259" key="1">
    <source>
        <dbReference type="Pfam" id="PF09851"/>
    </source>
</evidence>
<dbReference type="InterPro" id="IPR018649">
    <property type="entry name" value="SHOCT"/>
</dbReference>
<dbReference type="InterPro" id="IPR039519">
    <property type="entry name" value="YokE-like_PH"/>
</dbReference>
<accession>A0A8S5LER4</accession>
<organism evidence="3">
    <name type="scientific">Siphoviridae sp. ct3CA7</name>
    <dbReference type="NCBI Taxonomy" id="2823561"/>
    <lineage>
        <taxon>Viruses</taxon>
        <taxon>Duplodnaviria</taxon>
        <taxon>Heunggongvirae</taxon>
        <taxon>Uroviricota</taxon>
        <taxon>Caudoviricetes</taxon>
    </lineage>
</organism>
<protein>
    <submittedName>
        <fullName evidence="3">Bacterial PH domain protein</fullName>
    </submittedName>
</protein>